<feature type="domain" description="DUF243" evidence="3">
    <location>
        <begin position="269"/>
        <end position="366"/>
    </location>
</feature>
<evidence type="ECO:0000259" key="3">
    <source>
        <dbReference type="SMART" id="SM00690"/>
    </source>
</evidence>
<dbReference type="AlphaFoldDB" id="A0A9N9MSC2"/>
<dbReference type="OrthoDB" id="6376010at2759"/>
<feature type="signal peptide" evidence="2">
    <location>
        <begin position="1"/>
        <end position="18"/>
    </location>
</feature>
<feature type="region of interest" description="Disordered" evidence="1">
    <location>
        <begin position="114"/>
        <end position="154"/>
    </location>
</feature>
<dbReference type="GO" id="GO:0008010">
    <property type="term" value="F:structural constituent of chitin-based larval cuticle"/>
    <property type="evidence" value="ECO:0007669"/>
    <property type="project" value="TreeGrafter"/>
</dbReference>
<keyword evidence="2" id="KW-0732">Signal</keyword>
<dbReference type="PANTHER" id="PTHR31927">
    <property type="entry name" value="FI07246P-RELATED-RELATED"/>
    <property type="match status" value="1"/>
</dbReference>
<dbReference type="SMART" id="SM00690">
    <property type="entry name" value="DM5"/>
    <property type="match status" value="1"/>
</dbReference>
<dbReference type="GO" id="GO:0040003">
    <property type="term" value="P:chitin-based cuticle development"/>
    <property type="evidence" value="ECO:0007669"/>
    <property type="project" value="TreeGrafter"/>
</dbReference>
<evidence type="ECO:0000256" key="2">
    <source>
        <dbReference type="SAM" id="SignalP"/>
    </source>
</evidence>
<dbReference type="InterPro" id="IPR004145">
    <property type="entry name" value="DUF243"/>
</dbReference>
<dbReference type="EMBL" id="OU892281">
    <property type="protein sequence ID" value="CAG9768985.1"/>
    <property type="molecule type" value="Genomic_DNA"/>
</dbReference>
<evidence type="ECO:0000256" key="1">
    <source>
        <dbReference type="SAM" id="MobiDB-lite"/>
    </source>
</evidence>
<evidence type="ECO:0000313" key="5">
    <source>
        <dbReference type="Proteomes" id="UP001152799"/>
    </source>
</evidence>
<sequence length="436" mass="48776">MYNFRFLVLFGLLALSHAKPEGYSYPRPQILPQPAILPQQNQPLQRLTLHQGQQSSSFQQSLPIVQESQPLQLSLNQGHHQHSEQGYSYQQPQPQLHVQPQPQFNVQQPQPQFHVQVQQPQPHFTVQQQQPQFNVQQQQPQFNEQVQQPQPQFTVQQQQPQFTEQVQQPQPQFTVQQQQPQFNVQLQQPQPQLNVQIPVPQANLNNFQASLQESLPQIPIQPQVQFTQVEQNSGSFHQNSLPENNLLVNSQQDLSGGFGQNNFAEQQASLVTKHISIHVAPEDPEEVPQVHAQPLPARKNYKIIFIKAPTVGLSRSQIVAQQQQVHEKTLVYVLVNKPHESELVLPTPEPAPVSKPEVYFIKYKSRNGNGPSLVEGGDSSASGPTGAGLPIVEDIARGQGLVNSGESSSSLFSGGLSRGPSAQYGVPGYQKRSTQK</sequence>
<reference evidence="4" key="1">
    <citation type="submission" date="2022-01" db="EMBL/GenBank/DDBJ databases">
        <authorList>
            <person name="King R."/>
        </authorList>
    </citation>
    <scope>NUCLEOTIDE SEQUENCE</scope>
</reference>
<name>A0A9N9MSC2_9CUCU</name>
<keyword evidence="5" id="KW-1185">Reference proteome</keyword>
<feature type="compositionally biased region" description="Low complexity" evidence="1">
    <location>
        <begin position="401"/>
        <end position="421"/>
    </location>
</feature>
<dbReference type="Proteomes" id="UP001152799">
    <property type="component" value="Chromosome 5"/>
</dbReference>
<dbReference type="Pfam" id="PF03103">
    <property type="entry name" value="DUF243"/>
    <property type="match status" value="1"/>
</dbReference>
<feature type="chain" id="PRO_5040346085" description="DUF243 domain-containing protein" evidence="2">
    <location>
        <begin position="19"/>
        <end position="436"/>
    </location>
</feature>
<dbReference type="GO" id="GO:0062129">
    <property type="term" value="C:chitin-based extracellular matrix"/>
    <property type="evidence" value="ECO:0007669"/>
    <property type="project" value="TreeGrafter"/>
</dbReference>
<protein>
    <recommendedName>
        <fullName evidence="3">DUF243 domain-containing protein</fullName>
    </recommendedName>
</protein>
<proteinExistence type="predicted"/>
<accession>A0A9N9MSC2</accession>
<evidence type="ECO:0000313" key="4">
    <source>
        <dbReference type="EMBL" id="CAG9768985.1"/>
    </source>
</evidence>
<feature type="region of interest" description="Disordered" evidence="1">
    <location>
        <begin position="401"/>
        <end position="436"/>
    </location>
</feature>
<gene>
    <name evidence="4" type="ORF">CEUTPL_LOCUS9503</name>
</gene>
<organism evidence="4 5">
    <name type="scientific">Ceutorhynchus assimilis</name>
    <name type="common">cabbage seed weevil</name>
    <dbReference type="NCBI Taxonomy" id="467358"/>
    <lineage>
        <taxon>Eukaryota</taxon>
        <taxon>Metazoa</taxon>
        <taxon>Ecdysozoa</taxon>
        <taxon>Arthropoda</taxon>
        <taxon>Hexapoda</taxon>
        <taxon>Insecta</taxon>
        <taxon>Pterygota</taxon>
        <taxon>Neoptera</taxon>
        <taxon>Endopterygota</taxon>
        <taxon>Coleoptera</taxon>
        <taxon>Polyphaga</taxon>
        <taxon>Cucujiformia</taxon>
        <taxon>Curculionidae</taxon>
        <taxon>Ceutorhynchinae</taxon>
        <taxon>Ceutorhynchus</taxon>
    </lineage>
</organism>
<feature type="region of interest" description="Disordered" evidence="1">
    <location>
        <begin position="371"/>
        <end position="390"/>
    </location>
</feature>